<dbReference type="GO" id="GO:0016757">
    <property type="term" value="F:glycosyltransferase activity"/>
    <property type="evidence" value="ECO:0007669"/>
    <property type="project" value="InterPro"/>
</dbReference>
<feature type="domain" description="Glycosyl transferase family 1" evidence="1">
    <location>
        <begin position="165"/>
        <end position="322"/>
    </location>
</feature>
<proteinExistence type="predicted"/>
<dbReference type="InterPro" id="IPR050194">
    <property type="entry name" value="Glycosyltransferase_grp1"/>
</dbReference>
<evidence type="ECO:0000313" key="5">
    <source>
        <dbReference type="Proteomes" id="UP000240989"/>
    </source>
</evidence>
<comment type="caution">
    <text evidence="3">The sequence shown here is derived from an EMBL/GenBank/DDBJ whole genome shotgun (WGS) entry which is preliminary data.</text>
</comment>
<dbReference type="InterPro" id="IPR001296">
    <property type="entry name" value="Glyco_trans_1"/>
</dbReference>
<evidence type="ECO:0000259" key="2">
    <source>
        <dbReference type="Pfam" id="PF13439"/>
    </source>
</evidence>
<dbReference type="Proteomes" id="UP000240989">
    <property type="component" value="Unassembled WGS sequence"/>
</dbReference>
<dbReference type="Proteomes" id="UP000241440">
    <property type="component" value="Unassembled WGS sequence"/>
</dbReference>
<dbReference type="InterPro" id="IPR028098">
    <property type="entry name" value="Glyco_trans_4-like_N"/>
</dbReference>
<dbReference type="Pfam" id="PF00534">
    <property type="entry name" value="Glycos_transf_1"/>
    <property type="match status" value="1"/>
</dbReference>
<dbReference type="EMBL" id="PYOU01000005">
    <property type="protein sequence ID" value="PSX11055.1"/>
    <property type="molecule type" value="Genomic_DNA"/>
</dbReference>
<evidence type="ECO:0000313" key="6">
    <source>
        <dbReference type="Proteomes" id="UP000241440"/>
    </source>
</evidence>
<accession>A0A855SCN1</accession>
<evidence type="ECO:0000313" key="3">
    <source>
        <dbReference type="EMBL" id="PSX07638.1"/>
    </source>
</evidence>
<dbReference type="Gene3D" id="3.40.50.2000">
    <property type="entry name" value="Glycogen Phosphorylase B"/>
    <property type="match status" value="2"/>
</dbReference>
<reference evidence="5 6" key="1">
    <citation type="submission" date="2018-01" db="EMBL/GenBank/DDBJ databases">
        <title>Whole genome sequencing of Histamine producing bacteria.</title>
        <authorList>
            <person name="Butler K."/>
        </authorList>
    </citation>
    <scope>NUCLEOTIDE SEQUENCE [LARGE SCALE GENOMIC DNA]</scope>
    <source>
        <strain evidence="3 6">A2-1</strain>
        <strain evidence="4 5">A6-1</strain>
    </source>
</reference>
<dbReference type="PANTHER" id="PTHR45947:SF14">
    <property type="entry name" value="SLL1723 PROTEIN"/>
    <property type="match status" value="1"/>
</dbReference>
<dbReference type="RefSeq" id="WP_045083071.1">
    <property type="nucleotide sequence ID" value="NZ_JZSN01000005.1"/>
</dbReference>
<dbReference type="EMBL" id="PYOY01000004">
    <property type="protein sequence ID" value="PSX07638.1"/>
    <property type="molecule type" value="Genomic_DNA"/>
</dbReference>
<protein>
    <submittedName>
        <fullName evidence="3">Glycosyltransferase family 1 protein</fullName>
    </submittedName>
</protein>
<feature type="domain" description="Glycosyltransferase subfamily 4-like N-terminal" evidence="2">
    <location>
        <begin position="53"/>
        <end position="160"/>
    </location>
</feature>
<dbReference type="PANTHER" id="PTHR45947">
    <property type="entry name" value="SULFOQUINOVOSYL TRANSFERASE SQD2"/>
    <property type="match status" value="1"/>
</dbReference>
<evidence type="ECO:0000259" key="1">
    <source>
        <dbReference type="Pfam" id="PF00534"/>
    </source>
</evidence>
<dbReference type="Pfam" id="PF13439">
    <property type="entry name" value="Glyco_transf_4"/>
    <property type="match status" value="1"/>
</dbReference>
<dbReference type="AlphaFoldDB" id="A0A855SCN1"/>
<sequence length="347" mass="39888">MKNIVLICDIDVKKGSSFFDFLIQLPHSNKHFILFARSISDDAYSVLKSKNYTYSSFANSAQLFALLLHHRPHLIHFHFYGIGHLYTFIARIFCSNIVLTMHNSPPKQVEITGWRRWKQLVLGIPITRLCAISPFIQRWLEVFIPSEKIVLINNGINLSRFNYKKLPPITNKLRCFYIGSLSAEKGIHYLLDLFSQPELTTIAQLDIYGDGELAEQVKLTANRKHSIYYHGRSAQIEQDLQQAHIVLMPSCWQEAFGYVAVEAMAVGRPVIAQPIGGLAEIFTDKEQGWYACFEQIDQVQKLLTFLYSHNKILERVGLAARKKVELKYDITIQIAKTHELYSSLIKQ</sequence>
<name>A0A855SCN1_PHOAN</name>
<keyword evidence="5" id="KW-1185">Reference proteome</keyword>
<dbReference type="CDD" id="cd03801">
    <property type="entry name" value="GT4_PimA-like"/>
    <property type="match status" value="1"/>
</dbReference>
<keyword evidence="3" id="KW-0808">Transferase</keyword>
<organism evidence="3 6">
    <name type="scientific">Photobacterium angustum</name>
    <dbReference type="NCBI Taxonomy" id="661"/>
    <lineage>
        <taxon>Bacteria</taxon>
        <taxon>Pseudomonadati</taxon>
        <taxon>Pseudomonadota</taxon>
        <taxon>Gammaproteobacteria</taxon>
        <taxon>Vibrionales</taxon>
        <taxon>Vibrionaceae</taxon>
        <taxon>Photobacterium</taxon>
    </lineage>
</organism>
<dbReference type="SUPFAM" id="SSF53756">
    <property type="entry name" value="UDP-Glycosyltransferase/glycogen phosphorylase"/>
    <property type="match status" value="1"/>
</dbReference>
<gene>
    <name evidence="4" type="ORF">C0W27_07755</name>
    <name evidence="3" type="ORF">C0W41_10330</name>
</gene>
<evidence type="ECO:0000313" key="4">
    <source>
        <dbReference type="EMBL" id="PSX11055.1"/>
    </source>
</evidence>